<feature type="transmembrane region" description="Helical" evidence="11">
    <location>
        <begin position="185"/>
        <end position="204"/>
    </location>
</feature>
<dbReference type="InterPro" id="IPR013525">
    <property type="entry name" value="ABC2_TM"/>
</dbReference>
<dbReference type="Pfam" id="PF01061">
    <property type="entry name" value="ABC2_membrane"/>
    <property type="match status" value="1"/>
</dbReference>
<keyword evidence="3 11" id="KW-0813">Transport</keyword>
<reference evidence="13 14" key="1">
    <citation type="submission" date="2018-10" db="EMBL/GenBank/DDBJ databases">
        <authorList>
            <person name="Criscuolo A."/>
        </authorList>
    </citation>
    <scope>NUCLEOTIDE SEQUENCE [LARGE SCALE GENOMIC DNA]</scope>
    <source>
        <strain evidence="13">DnA1</strain>
    </source>
</reference>
<comment type="similarity">
    <text evidence="2 11">Belongs to the ABC-2 integral membrane protein family.</text>
</comment>
<feature type="transmembrane region" description="Helical" evidence="11">
    <location>
        <begin position="242"/>
        <end position="260"/>
    </location>
</feature>
<proteinExistence type="inferred from homology"/>
<protein>
    <recommendedName>
        <fullName evidence="11">Transport permease protein</fullName>
    </recommendedName>
</protein>
<dbReference type="GO" id="GO:0015920">
    <property type="term" value="P:lipopolysaccharide transport"/>
    <property type="evidence" value="ECO:0007669"/>
    <property type="project" value="TreeGrafter"/>
</dbReference>
<dbReference type="GO" id="GO:0015774">
    <property type="term" value="P:polysaccharide transport"/>
    <property type="evidence" value="ECO:0007669"/>
    <property type="project" value="UniProtKB-KW"/>
</dbReference>
<dbReference type="PRINTS" id="PR00164">
    <property type="entry name" value="ABC2TRNSPORT"/>
</dbReference>
<dbReference type="EMBL" id="UWPJ01000014">
    <property type="protein sequence ID" value="VCU69457.1"/>
    <property type="molecule type" value="Genomic_DNA"/>
</dbReference>
<organism evidence="13 14">
    <name type="scientific">Pigmentiphaga humi</name>
    <dbReference type="NCBI Taxonomy" id="2478468"/>
    <lineage>
        <taxon>Bacteria</taxon>
        <taxon>Pseudomonadati</taxon>
        <taxon>Pseudomonadota</taxon>
        <taxon>Betaproteobacteria</taxon>
        <taxon>Burkholderiales</taxon>
        <taxon>Alcaligenaceae</taxon>
        <taxon>Pigmentiphaga</taxon>
    </lineage>
</organism>
<dbReference type="RefSeq" id="WP_124078847.1">
    <property type="nucleotide sequence ID" value="NZ_UWPJ01000014.1"/>
</dbReference>
<evidence type="ECO:0000256" key="2">
    <source>
        <dbReference type="ARBA" id="ARBA00007783"/>
    </source>
</evidence>
<accession>A0A3P4AZI4</accession>
<keyword evidence="7" id="KW-0972">Capsule biogenesis/degradation</keyword>
<feature type="transmembrane region" description="Helical" evidence="11">
    <location>
        <begin position="41"/>
        <end position="64"/>
    </location>
</feature>
<keyword evidence="9" id="KW-0625">Polysaccharide transport</keyword>
<evidence type="ECO:0000256" key="5">
    <source>
        <dbReference type="ARBA" id="ARBA00022597"/>
    </source>
</evidence>
<keyword evidence="5" id="KW-0762">Sugar transport</keyword>
<dbReference type="Proteomes" id="UP000277294">
    <property type="component" value="Unassembled WGS sequence"/>
</dbReference>
<evidence type="ECO:0000256" key="10">
    <source>
        <dbReference type="ARBA" id="ARBA00023136"/>
    </source>
</evidence>
<feature type="domain" description="ABC transmembrane type-2" evidence="12">
    <location>
        <begin position="39"/>
        <end position="263"/>
    </location>
</feature>
<sequence length="271" mass="30364">MRTVSYGEEGPLASIVAHRKLIAVLSRRDVLSRYQGSLLGLLWAVVTPLLMLVVYTFVFSVIFNAKWGGVENRYQFALVLFAGLLAFNIFAEVVTRAPSLIVSHANYVTKVVFPVQVLPWVMAMSAVFNFAIGFCVWLAGYFVLVGMPHPQILWLPVLLVPYLLFVIGIAWFVSSIGVFVRDLGQVVSVAVTALLFMTPIFYPIAAIPPAYQRYMYLNPITFVVESLRSVMIDGTAPDWRGFAWFVLFALLVHVAGFVWFQRIKKGFADVL</sequence>
<evidence type="ECO:0000313" key="14">
    <source>
        <dbReference type="Proteomes" id="UP000277294"/>
    </source>
</evidence>
<feature type="transmembrane region" description="Helical" evidence="11">
    <location>
        <begin position="76"/>
        <end position="97"/>
    </location>
</feature>
<keyword evidence="10 11" id="KW-0472">Membrane</keyword>
<dbReference type="PANTHER" id="PTHR30413">
    <property type="entry name" value="INNER MEMBRANE TRANSPORT PERMEASE"/>
    <property type="match status" value="1"/>
</dbReference>
<keyword evidence="8 11" id="KW-1133">Transmembrane helix</keyword>
<evidence type="ECO:0000256" key="7">
    <source>
        <dbReference type="ARBA" id="ARBA00022903"/>
    </source>
</evidence>
<feature type="transmembrane region" description="Helical" evidence="11">
    <location>
        <begin position="117"/>
        <end position="145"/>
    </location>
</feature>
<gene>
    <name evidence="13" type="primary">tagG</name>
    <name evidence="13" type="ORF">PIGHUM_01519</name>
</gene>
<dbReference type="AlphaFoldDB" id="A0A3P4AZI4"/>
<dbReference type="OrthoDB" id="9786910at2"/>
<evidence type="ECO:0000256" key="4">
    <source>
        <dbReference type="ARBA" id="ARBA00022475"/>
    </source>
</evidence>
<evidence type="ECO:0000256" key="1">
    <source>
        <dbReference type="ARBA" id="ARBA00004651"/>
    </source>
</evidence>
<dbReference type="GO" id="GO:0140359">
    <property type="term" value="F:ABC-type transporter activity"/>
    <property type="evidence" value="ECO:0007669"/>
    <property type="project" value="InterPro"/>
</dbReference>
<comment type="subcellular location">
    <subcellularLocation>
        <location evidence="11">Cell inner membrane</location>
        <topology evidence="11">Multi-pass membrane protein</topology>
    </subcellularLocation>
    <subcellularLocation>
        <location evidence="1">Cell membrane</location>
        <topology evidence="1">Multi-pass membrane protein</topology>
    </subcellularLocation>
</comment>
<dbReference type="GO" id="GO:0043190">
    <property type="term" value="C:ATP-binding cassette (ABC) transporter complex"/>
    <property type="evidence" value="ECO:0007669"/>
    <property type="project" value="InterPro"/>
</dbReference>
<dbReference type="PROSITE" id="PS51012">
    <property type="entry name" value="ABC_TM2"/>
    <property type="match status" value="1"/>
</dbReference>
<keyword evidence="6 11" id="KW-0812">Transmembrane</keyword>
<keyword evidence="4 11" id="KW-1003">Cell membrane</keyword>
<dbReference type="InterPro" id="IPR047817">
    <property type="entry name" value="ABC2_TM_bact-type"/>
</dbReference>
<evidence type="ECO:0000256" key="6">
    <source>
        <dbReference type="ARBA" id="ARBA00022692"/>
    </source>
</evidence>
<dbReference type="InterPro" id="IPR000412">
    <property type="entry name" value="ABC_2_transport"/>
</dbReference>
<evidence type="ECO:0000256" key="11">
    <source>
        <dbReference type="RuleBase" id="RU361157"/>
    </source>
</evidence>
<evidence type="ECO:0000256" key="9">
    <source>
        <dbReference type="ARBA" id="ARBA00023047"/>
    </source>
</evidence>
<feature type="transmembrane region" description="Helical" evidence="11">
    <location>
        <begin position="152"/>
        <end position="173"/>
    </location>
</feature>
<dbReference type="PANTHER" id="PTHR30413:SF10">
    <property type="entry name" value="CAPSULE POLYSACCHARIDE EXPORT INNER-MEMBRANE PROTEIN CTRC"/>
    <property type="match status" value="1"/>
</dbReference>
<keyword evidence="14" id="KW-1185">Reference proteome</keyword>
<evidence type="ECO:0000256" key="8">
    <source>
        <dbReference type="ARBA" id="ARBA00022989"/>
    </source>
</evidence>
<evidence type="ECO:0000313" key="13">
    <source>
        <dbReference type="EMBL" id="VCU69457.1"/>
    </source>
</evidence>
<evidence type="ECO:0000256" key="3">
    <source>
        <dbReference type="ARBA" id="ARBA00022448"/>
    </source>
</evidence>
<evidence type="ECO:0000259" key="12">
    <source>
        <dbReference type="PROSITE" id="PS51012"/>
    </source>
</evidence>
<name>A0A3P4AZI4_9BURK</name>